<dbReference type="GeneID" id="19526382"/>
<feature type="compositionally biased region" description="Basic residues" evidence="1">
    <location>
        <begin position="59"/>
        <end position="73"/>
    </location>
</feature>
<feature type="domain" description="DUF7349" evidence="2">
    <location>
        <begin position="5"/>
        <end position="52"/>
    </location>
</feature>
<protein>
    <recommendedName>
        <fullName evidence="2">DUF7349 domain-containing protein</fullName>
    </recommendedName>
</protein>
<feature type="region of interest" description="Disordered" evidence="1">
    <location>
        <begin position="50"/>
        <end position="73"/>
    </location>
</feature>
<dbReference type="Pfam" id="PF24040">
    <property type="entry name" value="DUF7349"/>
    <property type="match status" value="1"/>
</dbReference>
<accession>A0A024AZZ1</accession>
<dbReference type="EMBL" id="KJ489397">
    <property type="protein sequence ID" value="AHZ09516.1"/>
    <property type="molecule type" value="Genomic_DNA"/>
</dbReference>
<sequence length="73" mass="7776">MLIGERVAGKVVATVLGQVTFNEKGEAEGLTDEQEQSLAHIGGFTYIAPEVKEEPKQKAAPKSKAKPAPKKAE</sequence>
<name>A0A024AZZ1_9CAUD</name>
<proteinExistence type="predicted"/>
<organism evidence="3 4">
    <name type="scientific">Bacillus phage CAM003</name>
    <dbReference type="NCBI Taxonomy" id="1486657"/>
    <lineage>
        <taxon>Viruses</taxon>
        <taxon>Duplodnaviria</taxon>
        <taxon>Heunggongvirae</taxon>
        <taxon>Uroviricota</taxon>
        <taxon>Caudoviricetes</taxon>
        <taxon>Herelleviridae</taxon>
        <taxon>Bastillevirinae</taxon>
        <taxon>Bastillevirus</taxon>
        <taxon>Bastillevirus CAM003</taxon>
    </lineage>
</organism>
<evidence type="ECO:0000313" key="4">
    <source>
        <dbReference type="Proteomes" id="UP000026902"/>
    </source>
</evidence>
<reference evidence="4" key="1">
    <citation type="submission" date="2014-09" db="EMBL/GenBank/DDBJ databases">
        <authorList>
            <person name="Sauder A.B."/>
            <person name="McKenzie Q.R."/>
            <person name="Temple L.M."/>
            <person name="Alexis B.K."/>
            <person name="Al-Atrache Z."/>
            <person name="Lewis L.O."/>
            <person name="Loesser-Casey K.E."/>
            <person name="Mitchell K.J."/>
        </authorList>
    </citation>
    <scope>NUCLEOTIDE SEQUENCE [LARGE SCALE GENOMIC DNA]</scope>
</reference>
<dbReference type="KEGG" id="vg:19526382"/>
<dbReference type="Proteomes" id="UP000026902">
    <property type="component" value="Segment"/>
</dbReference>
<evidence type="ECO:0000259" key="2">
    <source>
        <dbReference type="Pfam" id="PF24040"/>
    </source>
</evidence>
<keyword evidence="4" id="KW-1185">Reference proteome</keyword>
<evidence type="ECO:0000313" key="3">
    <source>
        <dbReference type="EMBL" id="AHZ09516.1"/>
    </source>
</evidence>
<evidence type="ECO:0000256" key="1">
    <source>
        <dbReference type="SAM" id="MobiDB-lite"/>
    </source>
</evidence>
<dbReference type="RefSeq" id="YP_009036982.1">
    <property type="nucleotide sequence ID" value="NC_024216.1"/>
</dbReference>
<dbReference type="InterPro" id="IPR055773">
    <property type="entry name" value="DUF7349"/>
</dbReference>